<dbReference type="RefSeq" id="XP_030060771.1">
    <property type="nucleotide sequence ID" value="XM_030204911.1"/>
</dbReference>
<dbReference type="PANTHER" id="PTHR46345">
    <property type="entry name" value="INVERTED FORMIN-2"/>
    <property type="match status" value="1"/>
</dbReference>
<dbReference type="OrthoDB" id="26518at2759"/>
<evidence type="ECO:0000256" key="1">
    <source>
        <dbReference type="SAM" id="MobiDB-lite"/>
    </source>
</evidence>
<feature type="signal peptide" evidence="2">
    <location>
        <begin position="1"/>
        <end position="20"/>
    </location>
</feature>
<dbReference type="Pfam" id="PF02181">
    <property type="entry name" value="FH2"/>
    <property type="match status" value="1"/>
</dbReference>
<keyword evidence="2" id="KW-0732">Signal</keyword>
<dbReference type="SUPFAM" id="SSF101447">
    <property type="entry name" value="Formin homology 2 domain (FH2 domain)"/>
    <property type="match status" value="1"/>
</dbReference>
<dbReference type="InterPro" id="IPR042201">
    <property type="entry name" value="FH2_Formin_sf"/>
</dbReference>
<dbReference type="PROSITE" id="PS51444">
    <property type="entry name" value="FH2"/>
    <property type="match status" value="1"/>
</dbReference>
<evidence type="ECO:0000313" key="5">
    <source>
        <dbReference type="RefSeq" id="XP_030060771.1"/>
    </source>
</evidence>
<feature type="compositionally biased region" description="Pro residues" evidence="1">
    <location>
        <begin position="144"/>
        <end position="160"/>
    </location>
</feature>
<proteinExistence type="predicted"/>
<evidence type="ECO:0000259" key="3">
    <source>
        <dbReference type="PROSITE" id="PS51444"/>
    </source>
</evidence>
<dbReference type="SMART" id="SM00498">
    <property type="entry name" value="FH2"/>
    <property type="match status" value="1"/>
</dbReference>
<gene>
    <name evidence="5" type="primary">LOC115471208</name>
</gene>
<dbReference type="GeneID" id="115471208"/>
<dbReference type="InParanoid" id="A0A6P7Y705"/>
<evidence type="ECO:0000313" key="4">
    <source>
        <dbReference type="Proteomes" id="UP000515156"/>
    </source>
</evidence>
<organism evidence="4 5">
    <name type="scientific">Microcaecilia unicolor</name>
    <dbReference type="NCBI Taxonomy" id="1415580"/>
    <lineage>
        <taxon>Eukaryota</taxon>
        <taxon>Metazoa</taxon>
        <taxon>Chordata</taxon>
        <taxon>Craniata</taxon>
        <taxon>Vertebrata</taxon>
        <taxon>Euteleostomi</taxon>
        <taxon>Amphibia</taxon>
        <taxon>Gymnophiona</taxon>
        <taxon>Siphonopidae</taxon>
        <taxon>Microcaecilia</taxon>
    </lineage>
</organism>
<dbReference type="InterPro" id="IPR015425">
    <property type="entry name" value="FH2_Formin"/>
</dbReference>
<protein>
    <submittedName>
        <fullName evidence="5">Inverted formin-2-like isoform X1</fullName>
    </submittedName>
</protein>
<name>A0A6P7Y705_9AMPH</name>
<sequence>MRRSMAAWPTWSQLWTLHSAFFKAPCARTTPHSSLWSFSSVVLNCSHMLSKKTQARKLRKILISKKHPRNQNLSQGKHIKTGRSLKTEKSTEEACVEIQSPLTTPSKPKEAKTSQNALLSSSDDNAEKVAQTLDLASSVSPNKQVPPLPPPPPPPPPPPFLLGVGTMPLAVGLPLAPPLPSFHSNAVVQRDDSLGYTGNSSKKINKPALQMKTLNWQELPSTVVQERDSMWTLVSSSDESMELDYSSTEQEFCLSKAKGHVTQTALAEKQPKQVTFLDFKKSLSLNVFLKQLKSSNEEVVDMIQKGDRSKFDAEILKQLLKLLPEEHEMRKLEQFQAEKHKLANLDQFCLLLHGIPGYRLRIECMLLCEEVPAILEMLRPQSDIILAACESILTSHRLRAFCRVSLKFGNFLNYGKHKGNASGFQISSLLKLADVKGNQPRVTLLHHILKSLEEKQSDLLHLPEDLELASKAAAISICNVYSVTSSNLMKLMEMMNNISLCKDIEEQYTEPIQNYIDAFEEFEVALKAIEERRKQLAEYFCEDAKKMSLQDIFVTMKTFRELLLQAHKENRERKEQIVRAGKRKKHGEMPVKRPKGDDGKISAQVFMLGRWNMPF</sequence>
<dbReference type="AlphaFoldDB" id="A0A6P7Y705"/>
<feature type="domain" description="FH2" evidence="3">
    <location>
        <begin position="201"/>
        <end position="589"/>
    </location>
</feature>
<dbReference type="KEGG" id="muo:115471208"/>
<feature type="chain" id="PRO_5027596336" evidence="2">
    <location>
        <begin position="21"/>
        <end position="615"/>
    </location>
</feature>
<reference evidence="5" key="1">
    <citation type="submission" date="2025-08" db="UniProtKB">
        <authorList>
            <consortium name="RefSeq"/>
        </authorList>
    </citation>
    <scope>IDENTIFICATION</scope>
</reference>
<keyword evidence="4" id="KW-1185">Reference proteome</keyword>
<dbReference type="PANTHER" id="PTHR46345:SF5">
    <property type="entry name" value="INVERTED FORMIN-2"/>
    <property type="match status" value="1"/>
</dbReference>
<feature type="compositionally biased region" description="Polar residues" evidence="1">
    <location>
        <begin position="113"/>
        <end position="123"/>
    </location>
</feature>
<dbReference type="Gene3D" id="1.20.58.2220">
    <property type="entry name" value="Formin, FH2 domain"/>
    <property type="match status" value="1"/>
</dbReference>
<feature type="region of interest" description="Disordered" evidence="1">
    <location>
        <begin position="138"/>
        <end position="160"/>
    </location>
</feature>
<accession>A0A6P7Y705</accession>
<evidence type="ECO:0000256" key="2">
    <source>
        <dbReference type="SAM" id="SignalP"/>
    </source>
</evidence>
<feature type="region of interest" description="Disordered" evidence="1">
    <location>
        <begin position="63"/>
        <end position="125"/>
    </location>
</feature>
<dbReference type="Proteomes" id="UP000515156">
    <property type="component" value="Chromosome 5"/>
</dbReference>